<dbReference type="EMBL" id="JAFDVD010000015">
    <property type="protein sequence ID" value="MBM6401452.1"/>
    <property type="molecule type" value="Genomic_DNA"/>
</dbReference>
<evidence type="ECO:0000256" key="6">
    <source>
        <dbReference type="ARBA" id="ARBA00022692"/>
    </source>
</evidence>
<keyword evidence="7 10" id="KW-0283">Flagellar rotation</keyword>
<evidence type="ECO:0000256" key="9">
    <source>
        <dbReference type="ARBA" id="ARBA00023136"/>
    </source>
</evidence>
<keyword evidence="6 10" id="KW-0812">Transmembrane</keyword>
<name>A0ABS2CNI8_9MICO</name>
<evidence type="ECO:0000256" key="1">
    <source>
        <dbReference type="ARBA" id="ARBA00002254"/>
    </source>
</evidence>
<dbReference type="Pfam" id="PF03748">
    <property type="entry name" value="FliL"/>
    <property type="match status" value="1"/>
</dbReference>
<evidence type="ECO:0000256" key="4">
    <source>
        <dbReference type="ARBA" id="ARBA00022475"/>
    </source>
</evidence>
<evidence type="ECO:0000256" key="7">
    <source>
        <dbReference type="ARBA" id="ARBA00022779"/>
    </source>
</evidence>
<keyword evidence="9 10" id="KW-0472">Membrane</keyword>
<dbReference type="InterPro" id="IPR005503">
    <property type="entry name" value="FliL"/>
</dbReference>
<evidence type="ECO:0000256" key="8">
    <source>
        <dbReference type="ARBA" id="ARBA00022989"/>
    </source>
</evidence>
<dbReference type="Proteomes" id="UP001430172">
    <property type="component" value="Unassembled WGS sequence"/>
</dbReference>
<evidence type="ECO:0000313" key="11">
    <source>
        <dbReference type="EMBL" id="MBM6401452.1"/>
    </source>
</evidence>
<evidence type="ECO:0000313" key="12">
    <source>
        <dbReference type="Proteomes" id="UP001430172"/>
    </source>
</evidence>
<keyword evidence="11" id="KW-0282">Flagellum</keyword>
<keyword evidence="8 10" id="KW-1133">Transmembrane helix</keyword>
<comment type="subcellular location">
    <subcellularLocation>
        <location evidence="2">Cell membrane</location>
        <topology evidence="2">Single-pass membrane protein</topology>
    </subcellularLocation>
</comment>
<keyword evidence="4 10" id="KW-1003">Cell membrane</keyword>
<gene>
    <name evidence="11" type="ORF">JQN70_13720</name>
</gene>
<accession>A0ABS2CNI8</accession>
<evidence type="ECO:0000256" key="5">
    <source>
        <dbReference type="ARBA" id="ARBA00022500"/>
    </source>
</evidence>
<evidence type="ECO:0000256" key="10">
    <source>
        <dbReference type="RuleBase" id="RU364125"/>
    </source>
</evidence>
<comment type="function">
    <text evidence="1 10">Controls the rotational direction of flagella during chemotaxis.</text>
</comment>
<keyword evidence="11" id="KW-0969">Cilium</keyword>
<dbReference type="PANTHER" id="PTHR35091">
    <property type="entry name" value="FLAGELLAR PROTEIN FLIL"/>
    <property type="match status" value="1"/>
</dbReference>
<keyword evidence="11" id="KW-0966">Cell projection</keyword>
<keyword evidence="5 10" id="KW-0145">Chemotaxis</keyword>
<evidence type="ECO:0000256" key="3">
    <source>
        <dbReference type="ARBA" id="ARBA00008281"/>
    </source>
</evidence>
<organism evidence="11 12">
    <name type="scientific">Phycicoccus sonneratiae</name>
    <dbReference type="NCBI Taxonomy" id="2807628"/>
    <lineage>
        <taxon>Bacteria</taxon>
        <taxon>Bacillati</taxon>
        <taxon>Actinomycetota</taxon>
        <taxon>Actinomycetes</taxon>
        <taxon>Micrococcales</taxon>
        <taxon>Intrasporangiaceae</taxon>
        <taxon>Phycicoccus</taxon>
    </lineage>
</organism>
<protein>
    <recommendedName>
        <fullName evidence="10">Flagellar protein FliL</fullName>
    </recommendedName>
</protein>
<dbReference type="PANTHER" id="PTHR35091:SF2">
    <property type="entry name" value="FLAGELLAR PROTEIN FLIL"/>
    <property type="match status" value="1"/>
</dbReference>
<proteinExistence type="inferred from homology"/>
<keyword evidence="12" id="KW-1185">Reference proteome</keyword>
<comment type="caution">
    <text evidence="11">The sequence shown here is derived from an EMBL/GenBank/DDBJ whole genome shotgun (WGS) entry which is preliminary data.</text>
</comment>
<comment type="similarity">
    <text evidence="3 10">Belongs to the FliL family.</text>
</comment>
<dbReference type="RefSeq" id="WP_204131922.1">
    <property type="nucleotide sequence ID" value="NZ_JAFDVD010000015.1"/>
</dbReference>
<evidence type="ECO:0000256" key="2">
    <source>
        <dbReference type="ARBA" id="ARBA00004162"/>
    </source>
</evidence>
<feature type="transmembrane region" description="Helical" evidence="10">
    <location>
        <begin position="23"/>
        <end position="42"/>
    </location>
</feature>
<sequence>MSTATAAAPAAAAAEPAKKKKPLLLVIVVVLALAGGGGWYFLKGSSGEDKAAEPVVESGPVVDLESMTLNLSDGRYLKIGLSLEVTEEANAAAGSEGVNGAKARDAAITILGQHTYDQMLVPKQRAAAVKALTTEIEKRYDGDVLDVYVTEFVMQ</sequence>
<reference evidence="11" key="1">
    <citation type="submission" date="2021-02" db="EMBL/GenBank/DDBJ databases">
        <title>Phycicoccus sp. MQZ13P-5T, whole genome shotgun sequence.</title>
        <authorList>
            <person name="Tuo L."/>
        </authorList>
    </citation>
    <scope>NUCLEOTIDE SEQUENCE</scope>
    <source>
        <strain evidence="11">MQZ13P-5</strain>
    </source>
</reference>